<name>A0AAU7Q8A4_9GAMM</name>
<organism evidence="1">
    <name type="scientific">Acerihabitans sp. KWT182</name>
    <dbReference type="NCBI Taxonomy" id="3157919"/>
    <lineage>
        <taxon>Bacteria</taxon>
        <taxon>Pseudomonadati</taxon>
        <taxon>Pseudomonadota</taxon>
        <taxon>Gammaproteobacteria</taxon>
        <taxon>Enterobacterales</taxon>
        <taxon>Pectobacteriaceae</taxon>
        <taxon>Acerihabitans</taxon>
    </lineage>
</organism>
<proteinExistence type="predicted"/>
<dbReference type="EMBL" id="CP157947">
    <property type="protein sequence ID" value="XBS68616.1"/>
    <property type="molecule type" value="Genomic_DNA"/>
</dbReference>
<reference evidence="1" key="1">
    <citation type="submission" date="2024-06" db="EMBL/GenBank/DDBJ databases">
        <authorList>
            <person name="Coelho C."/>
            <person name="Bento M."/>
            <person name="Garcia E."/>
            <person name="Camelo A."/>
            <person name="Brandao I."/>
            <person name="Espirito Santo C."/>
            <person name="Trovao J."/>
            <person name="Verissimo A."/>
            <person name="Costa J."/>
            <person name="Tiago I."/>
        </authorList>
    </citation>
    <scope>NUCLEOTIDE SEQUENCE</scope>
    <source>
        <strain evidence="1">KWT182</strain>
    </source>
</reference>
<dbReference type="Gene3D" id="3.40.50.1820">
    <property type="entry name" value="alpha/beta hydrolase"/>
    <property type="match status" value="1"/>
</dbReference>
<evidence type="ECO:0008006" key="2">
    <source>
        <dbReference type="Google" id="ProtNLM"/>
    </source>
</evidence>
<dbReference type="InterPro" id="IPR029058">
    <property type="entry name" value="AB_hydrolase_fold"/>
</dbReference>
<dbReference type="SUPFAM" id="SSF53474">
    <property type="entry name" value="alpha/beta-Hydrolases"/>
    <property type="match status" value="1"/>
</dbReference>
<evidence type="ECO:0000313" key="1">
    <source>
        <dbReference type="EMBL" id="XBS68616.1"/>
    </source>
</evidence>
<dbReference type="AlphaFoldDB" id="A0AAU7Q8A4"/>
<gene>
    <name evidence="1" type="ORF">ABK905_18455</name>
</gene>
<protein>
    <recommendedName>
        <fullName evidence="2">2-succinyl-6-hydroxy-2, 4-cyclohexadiene-1-carboxylate synthase</fullName>
    </recommendedName>
</protein>
<accession>A0AAU7Q8A4</accession>
<sequence>MSILQRRELVALRIHNQGTAVAAMLDATSLARQPDLAPSLQALTLPFGYLCGERDTKFSALARQAGLPYFLVPDAGHNAHRAEPAAFAGQLLSLLAPFY</sequence>